<evidence type="ECO:0000313" key="2">
    <source>
        <dbReference type="Proteomes" id="UP000685013"/>
    </source>
</evidence>
<sequence>MALWDSLCFGGDGDSTVFTANGTSQKGPPATMAASLAVAVRMSEQETVLGHFLSSSTLMSSITENPHRVLLTKALLSLLPWFNRIDNTTLDQLKL</sequence>
<protein>
    <submittedName>
        <fullName evidence="1">Uncharacterized protein</fullName>
    </submittedName>
</protein>
<evidence type="ECO:0000313" key="1">
    <source>
        <dbReference type="EMBL" id="KAG6570605.1"/>
    </source>
</evidence>
<comment type="caution">
    <text evidence="1">The sequence shown here is derived from an EMBL/GenBank/DDBJ whole genome shotgun (WGS) entry which is preliminary data.</text>
</comment>
<proteinExistence type="predicted"/>
<keyword evidence="2" id="KW-1185">Reference proteome</keyword>
<dbReference type="Proteomes" id="UP000685013">
    <property type="component" value="Chromosome 20"/>
</dbReference>
<dbReference type="EMBL" id="JAGKQH010000020">
    <property type="protein sequence ID" value="KAG6570605.1"/>
    <property type="molecule type" value="Genomic_DNA"/>
</dbReference>
<reference evidence="1 2" key="1">
    <citation type="journal article" date="2021" name="Hortic Res">
        <title>The domestication of Cucurbita argyrosperma as revealed by the genome of its wild relative.</title>
        <authorList>
            <person name="Barrera-Redondo J."/>
            <person name="Sanchez-de la Vega G."/>
            <person name="Aguirre-Liguori J.A."/>
            <person name="Castellanos-Morales G."/>
            <person name="Gutierrez-Guerrero Y.T."/>
            <person name="Aguirre-Dugua X."/>
            <person name="Aguirre-Planter E."/>
            <person name="Tenaillon M.I."/>
            <person name="Lira-Saade R."/>
            <person name="Eguiarte L.E."/>
        </authorList>
    </citation>
    <scope>NUCLEOTIDE SEQUENCE [LARGE SCALE GENOMIC DNA]</scope>
    <source>
        <strain evidence="1">JBR-2021</strain>
    </source>
</reference>
<dbReference type="AlphaFoldDB" id="A0AAV6LUL8"/>
<gene>
    <name evidence="1" type="ORF">SDJN03_29520</name>
</gene>
<name>A0AAV6LUL8_9ROSI</name>
<organism evidence="1 2">
    <name type="scientific">Cucurbita argyrosperma subsp. sororia</name>
    <dbReference type="NCBI Taxonomy" id="37648"/>
    <lineage>
        <taxon>Eukaryota</taxon>
        <taxon>Viridiplantae</taxon>
        <taxon>Streptophyta</taxon>
        <taxon>Embryophyta</taxon>
        <taxon>Tracheophyta</taxon>
        <taxon>Spermatophyta</taxon>
        <taxon>Magnoliopsida</taxon>
        <taxon>eudicotyledons</taxon>
        <taxon>Gunneridae</taxon>
        <taxon>Pentapetalae</taxon>
        <taxon>rosids</taxon>
        <taxon>fabids</taxon>
        <taxon>Cucurbitales</taxon>
        <taxon>Cucurbitaceae</taxon>
        <taxon>Cucurbiteae</taxon>
        <taxon>Cucurbita</taxon>
    </lineage>
</organism>
<accession>A0AAV6LUL8</accession>
<feature type="non-terminal residue" evidence="1">
    <location>
        <position position="1"/>
    </location>
</feature>